<feature type="compositionally biased region" description="Basic and acidic residues" evidence="1">
    <location>
        <begin position="58"/>
        <end position="68"/>
    </location>
</feature>
<evidence type="ECO:0000313" key="2">
    <source>
        <dbReference type="EMBL" id="CAF4921528.1"/>
    </source>
</evidence>
<reference evidence="2" key="1">
    <citation type="submission" date="2021-02" db="EMBL/GenBank/DDBJ databases">
        <authorList>
            <person name="Nowell W R."/>
        </authorList>
    </citation>
    <scope>NUCLEOTIDE SEQUENCE</scope>
</reference>
<dbReference type="Proteomes" id="UP000663848">
    <property type="component" value="Unassembled WGS sequence"/>
</dbReference>
<feature type="region of interest" description="Disordered" evidence="1">
    <location>
        <begin position="1"/>
        <end position="22"/>
    </location>
</feature>
<feature type="region of interest" description="Disordered" evidence="1">
    <location>
        <begin position="48"/>
        <end position="90"/>
    </location>
</feature>
<name>A0A821W6V0_9BILA</name>
<organism evidence="2 3">
    <name type="scientific">Rotaria socialis</name>
    <dbReference type="NCBI Taxonomy" id="392032"/>
    <lineage>
        <taxon>Eukaryota</taxon>
        <taxon>Metazoa</taxon>
        <taxon>Spiralia</taxon>
        <taxon>Gnathifera</taxon>
        <taxon>Rotifera</taxon>
        <taxon>Eurotatoria</taxon>
        <taxon>Bdelloidea</taxon>
        <taxon>Philodinida</taxon>
        <taxon>Philodinidae</taxon>
        <taxon>Rotaria</taxon>
    </lineage>
</organism>
<feature type="compositionally biased region" description="Polar residues" evidence="1">
    <location>
        <begin position="1"/>
        <end position="11"/>
    </location>
</feature>
<comment type="caution">
    <text evidence="2">The sequence shown here is derived from an EMBL/GenBank/DDBJ whole genome shotgun (WGS) entry which is preliminary data.</text>
</comment>
<feature type="non-terminal residue" evidence="2">
    <location>
        <position position="1"/>
    </location>
</feature>
<accession>A0A821W6V0</accession>
<evidence type="ECO:0000313" key="3">
    <source>
        <dbReference type="Proteomes" id="UP000663848"/>
    </source>
</evidence>
<gene>
    <name evidence="2" type="ORF">QYT958_LOCUS31471</name>
</gene>
<proteinExistence type="predicted"/>
<sequence length="90" mass="10164">KVLSSSLNESSIKLDKPPPKRRAISDSLSLISLDNINLNHQIDINANILNDDDDDDDNGVRSTDDKNHQWNSDEQQFNPPLRQLGTLVDR</sequence>
<evidence type="ECO:0000256" key="1">
    <source>
        <dbReference type="SAM" id="MobiDB-lite"/>
    </source>
</evidence>
<dbReference type="AlphaFoldDB" id="A0A821W6V0"/>
<dbReference type="EMBL" id="CAJOBR010018822">
    <property type="protein sequence ID" value="CAF4921528.1"/>
    <property type="molecule type" value="Genomic_DNA"/>
</dbReference>
<protein>
    <submittedName>
        <fullName evidence="2">Uncharacterized protein</fullName>
    </submittedName>
</protein>
<feature type="compositionally biased region" description="Polar residues" evidence="1">
    <location>
        <begin position="69"/>
        <end position="78"/>
    </location>
</feature>